<dbReference type="Gene3D" id="1.20.120.1600">
    <property type="match status" value="1"/>
</dbReference>
<keyword evidence="2" id="KW-0378">Hydrolase</keyword>
<dbReference type="InterPro" id="IPR023214">
    <property type="entry name" value="HAD_sf"/>
</dbReference>
<dbReference type="SFLD" id="SFLDS00003">
    <property type="entry name" value="Haloacid_Dehalogenase"/>
    <property type="match status" value="1"/>
</dbReference>
<protein>
    <submittedName>
        <fullName evidence="4">5-amino-6-(5-phospho-D-ribitylamino)uracil phosphatase YigB</fullName>
    </submittedName>
</protein>
<accession>A0ABN0SZD1</accession>
<evidence type="ECO:0000256" key="2">
    <source>
        <dbReference type="ARBA" id="ARBA00022801"/>
    </source>
</evidence>
<dbReference type="Pfam" id="PF00702">
    <property type="entry name" value="Hydrolase"/>
    <property type="match status" value="1"/>
</dbReference>
<dbReference type="PANTHER" id="PTHR46470:SF4">
    <property type="entry name" value="5-AMINO-6-(5-PHOSPHO-D-RIBITYLAMINO)URACIL PHOSPHATASE YIGB"/>
    <property type="match status" value="1"/>
</dbReference>
<evidence type="ECO:0000256" key="1">
    <source>
        <dbReference type="ARBA" id="ARBA00001946"/>
    </source>
</evidence>
<comment type="cofactor">
    <cofactor evidence="1">
        <name>Mg(2+)</name>
        <dbReference type="ChEBI" id="CHEBI:18420"/>
    </cofactor>
</comment>
<dbReference type="SFLD" id="SFLDG01129">
    <property type="entry name" value="C1.5:_HAD__Beta-PGM__Phosphata"/>
    <property type="match status" value="1"/>
</dbReference>
<comment type="caution">
    <text evidence="4">The sequence shown here is derived from an EMBL/GenBank/DDBJ whole genome shotgun (WGS) entry which is preliminary data.</text>
</comment>
<keyword evidence="3" id="KW-0460">Magnesium</keyword>
<dbReference type="Proteomes" id="UP001501221">
    <property type="component" value="Unassembled WGS sequence"/>
</dbReference>
<organism evidence="4 5">
    <name type="scientific">Kangiella japonica</name>
    <dbReference type="NCBI Taxonomy" id="647384"/>
    <lineage>
        <taxon>Bacteria</taxon>
        <taxon>Pseudomonadati</taxon>
        <taxon>Pseudomonadota</taxon>
        <taxon>Gammaproteobacteria</taxon>
        <taxon>Kangiellales</taxon>
        <taxon>Kangiellaceae</taxon>
        <taxon>Kangiella</taxon>
    </lineage>
</organism>
<reference evidence="4 5" key="1">
    <citation type="journal article" date="2019" name="Int. J. Syst. Evol. Microbiol.">
        <title>The Global Catalogue of Microorganisms (GCM) 10K type strain sequencing project: providing services to taxonomists for standard genome sequencing and annotation.</title>
        <authorList>
            <consortium name="The Broad Institute Genomics Platform"/>
            <consortium name="The Broad Institute Genome Sequencing Center for Infectious Disease"/>
            <person name="Wu L."/>
            <person name="Ma J."/>
        </authorList>
    </citation>
    <scope>NUCLEOTIDE SEQUENCE [LARGE SCALE GENOMIC DNA]</scope>
    <source>
        <strain evidence="4 5">JCM 16211</strain>
    </source>
</reference>
<dbReference type="RefSeq" id="WP_343988451.1">
    <property type="nucleotide sequence ID" value="NZ_BAAAFM010000003.1"/>
</dbReference>
<evidence type="ECO:0000256" key="3">
    <source>
        <dbReference type="ARBA" id="ARBA00022842"/>
    </source>
</evidence>
<evidence type="ECO:0000313" key="5">
    <source>
        <dbReference type="Proteomes" id="UP001501221"/>
    </source>
</evidence>
<dbReference type="Gene3D" id="3.40.50.1000">
    <property type="entry name" value="HAD superfamily/HAD-like"/>
    <property type="match status" value="1"/>
</dbReference>
<dbReference type="EMBL" id="BAAAFM010000003">
    <property type="protein sequence ID" value="GAA0207350.1"/>
    <property type="molecule type" value="Genomic_DNA"/>
</dbReference>
<dbReference type="PANTHER" id="PTHR46470">
    <property type="entry name" value="N-ACYLNEURAMINATE-9-PHOSPHATASE"/>
    <property type="match status" value="1"/>
</dbReference>
<name>A0ABN0SZD1_9GAMM</name>
<dbReference type="NCBIfam" id="TIGR01549">
    <property type="entry name" value="HAD-SF-IA-v1"/>
    <property type="match status" value="1"/>
</dbReference>
<dbReference type="InterPro" id="IPR051400">
    <property type="entry name" value="HAD-like_hydrolase"/>
</dbReference>
<dbReference type="InterPro" id="IPR036412">
    <property type="entry name" value="HAD-like_sf"/>
</dbReference>
<evidence type="ECO:0000313" key="4">
    <source>
        <dbReference type="EMBL" id="GAA0207350.1"/>
    </source>
</evidence>
<sequence length="226" mass="26198">MPQTIDKRIAAVEWDKVKAISFDLDDTLWDNAGVIEKCEQELYQFLCRKHPPFKEHYTIESMHRVSEQFIAQDIPHFDNMTTLRKAVIEHMLIETAGDVNLVNQAFAVFYYWRNQIKIPQVTYQLLDVLKQKYSLFAVSNGNSNLYWLGLMDYFEKHFIAGVDGRAKPSAEMLHKVCALKNIEPQELLHVGDNHDTDIQSSINADCQHLHIDVNDIEQLKNHVTAL</sequence>
<dbReference type="SUPFAM" id="SSF56784">
    <property type="entry name" value="HAD-like"/>
    <property type="match status" value="1"/>
</dbReference>
<gene>
    <name evidence="4" type="primary">yigB</name>
    <name evidence="4" type="ORF">GCM10009123_13570</name>
</gene>
<keyword evidence="5" id="KW-1185">Reference proteome</keyword>
<proteinExistence type="predicted"/>
<dbReference type="InterPro" id="IPR006439">
    <property type="entry name" value="HAD-SF_hydro_IA"/>
</dbReference>